<dbReference type="Proteomes" id="UP000298138">
    <property type="component" value="Unassembled WGS sequence"/>
</dbReference>
<keyword evidence="1" id="KW-0812">Transmembrane</keyword>
<accession>A0A4S2MHV9</accession>
<keyword evidence="3" id="KW-1185">Reference proteome</keyword>
<dbReference type="AlphaFoldDB" id="A0A4S2MHV9"/>
<keyword evidence="1" id="KW-1133">Transmembrane helix</keyword>
<protein>
    <submittedName>
        <fullName evidence="2">Uncharacterized protein</fullName>
    </submittedName>
</protein>
<evidence type="ECO:0000313" key="2">
    <source>
        <dbReference type="EMBL" id="TGZ76353.1"/>
    </source>
</evidence>
<feature type="transmembrane region" description="Helical" evidence="1">
    <location>
        <begin position="130"/>
        <end position="150"/>
    </location>
</feature>
<sequence length="152" mass="17703">MGICEIRRGSVMYTIAFLFFCFLSFVSFCFFLSRVSDIGVCFIIIIIIIAMGVYPLPVSSLFPFFFLFSFFFFCWTHRGRRFLFLLLLLLVNIPSLQHVLFPLPVSLSSFVSPHPYSPPFSFFSSCVLDYLHTTPRTLFLFFFSVLFHFLTA</sequence>
<keyword evidence="1" id="KW-0472">Membrane</keyword>
<name>A0A4S2MHV9_9PEZI</name>
<dbReference type="EMBL" id="ML220183">
    <property type="protein sequence ID" value="TGZ76353.1"/>
    <property type="molecule type" value="Genomic_DNA"/>
</dbReference>
<organism evidence="2 3">
    <name type="scientific">Ascodesmis nigricans</name>
    <dbReference type="NCBI Taxonomy" id="341454"/>
    <lineage>
        <taxon>Eukaryota</taxon>
        <taxon>Fungi</taxon>
        <taxon>Dikarya</taxon>
        <taxon>Ascomycota</taxon>
        <taxon>Pezizomycotina</taxon>
        <taxon>Pezizomycetes</taxon>
        <taxon>Pezizales</taxon>
        <taxon>Ascodesmidaceae</taxon>
        <taxon>Ascodesmis</taxon>
    </lineage>
</organism>
<proteinExistence type="predicted"/>
<feature type="transmembrane region" description="Helical" evidence="1">
    <location>
        <begin position="83"/>
        <end position="110"/>
    </location>
</feature>
<gene>
    <name evidence="2" type="ORF">EX30DRAFT_256353</name>
</gene>
<dbReference type="InParanoid" id="A0A4S2MHV9"/>
<evidence type="ECO:0000256" key="1">
    <source>
        <dbReference type="SAM" id="Phobius"/>
    </source>
</evidence>
<evidence type="ECO:0000313" key="3">
    <source>
        <dbReference type="Proteomes" id="UP000298138"/>
    </source>
</evidence>
<feature type="transmembrane region" description="Helical" evidence="1">
    <location>
        <begin position="12"/>
        <end position="31"/>
    </location>
</feature>
<reference evidence="2 3" key="1">
    <citation type="submission" date="2019-04" db="EMBL/GenBank/DDBJ databases">
        <title>Comparative genomics and transcriptomics to analyze fruiting body development in filamentous ascomycetes.</title>
        <authorList>
            <consortium name="DOE Joint Genome Institute"/>
            <person name="Lutkenhaus R."/>
            <person name="Traeger S."/>
            <person name="Breuer J."/>
            <person name="Kuo A."/>
            <person name="Lipzen A."/>
            <person name="Pangilinan J."/>
            <person name="Dilworth D."/>
            <person name="Sandor L."/>
            <person name="Poggeler S."/>
            <person name="Barry K."/>
            <person name="Grigoriev I.V."/>
            <person name="Nowrousian M."/>
        </authorList>
    </citation>
    <scope>NUCLEOTIDE SEQUENCE [LARGE SCALE GENOMIC DNA]</scope>
    <source>
        <strain evidence="2 3">CBS 389.68</strain>
    </source>
</reference>
<feature type="transmembrane region" description="Helical" evidence="1">
    <location>
        <begin position="38"/>
        <end position="54"/>
    </location>
</feature>